<gene>
    <name evidence="1" type="ORF">SK854_13335</name>
</gene>
<name>A0ABU4UVS6_9PSEU</name>
<dbReference type="Proteomes" id="UP001285352">
    <property type="component" value="Unassembled WGS sequence"/>
</dbReference>
<comment type="caution">
    <text evidence="1">The sequence shown here is derived from an EMBL/GenBank/DDBJ whole genome shotgun (WGS) entry which is preliminary data.</text>
</comment>
<keyword evidence="2" id="KW-1185">Reference proteome</keyword>
<dbReference type="RefSeq" id="WP_319975387.1">
    <property type="nucleotide sequence ID" value="NZ_JAXAVU010000007.1"/>
</dbReference>
<proteinExistence type="predicted"/>
<accession>A0ABU4UVS6</accession>
<protein>
    <submittedName>
        <fullName evidence="1">Uncharacterized protein</fullName>
    </submittedName>
</protein>
<sequence length="131" mass="14417">MPRRRPVREQRTSQPVPQVARLSAAATNAIAAFERDNFHPGAVARSFATWSRFVHGPARAIVGYQPDDCGCMGCEWGDPVTSRGVLAEALRVLPGRSARELRALVRPLDELYLARSLPVPEHAHIRALLNA</sequence>
<organism evidence="1 2">
    <name type="scientific">Lentzea sokolovensis</name>
    <dbReference type="NCBI Taxonomy" id="3095429"/>
    <lineage>
        <taxon>Bacteria</taxon>
        <taxon>Bacillati</taxon>
        <taxon>Actinomycetota</taxon>
        <taxon>Actinomycetes</taxon>
        <taxon>Pseudonocardiales</taxon>
        <taxon>Pseudonocardiaceae</taxon>
        <taxon>Lentzea</taxon>
    </lineage>
</organism>
<evidence type="ECO:0000313" key="1">
    <source>
        <dbReference type="EMBL" id="MDX8143104.1"/>
    </source>
</evidence>
<reference evidence="1 2" key="2">
    <citation type="submission" date="2023-11" db="EMBL/GenBank/DDBJ databases">
        <authorList>
            <person name="Lara A.C."/>
            <person name="Chronakova A."/>
        </authorList>
    </citation>
    <scope>NUCLEOTIDE SEQUENCE [LARGE SCALE GENOMIC DNA]</scope>
    <source>
        <strain evidence="1 2">BCCO 10_0061</strain>
    </source>
</reference>
<evidence type="ECO:0000313" key="2">
    <source>
        <dbReference type="Proteomes" id="UP001285352"/>
    </source>
</evidence>
<reference evidence="1 2" key="1">
    <citation type="submission" date="2023-11" db="EMBL/GenBank/DDBJ databases">
        <title>Lentzea sokolovensis, sp. nov., Lentzea kristufkii, sp. nov., and Lentzea miocenensis, sp. nov., rare actinobacteria from Sokolov Coal Basin, Miocene lacustrine sediment, Czech Republic.</title>
        <authorList>
            <person name="Lara A."/>
            <person name="Kotroba L."/>
            <person name="Nouioui I."/>
            <person name="Neumann-Schaal M."/>
            <person name="Mast Y."/>
            <person name="Chronakova A."/>
        </authorList>
    </citation>
    <scope>NUCLEOTIDE SEQUENCE [LARGE SCALE GENOMIC DNA]</scope>
    <source>
        <strain evidence="1 2">BCCO 10_0061</strain>
    </source>
</reference>
<dbReference type="EMBL" id="JAXAVU010000007">
    <property type="protein sequence ID" value="MDX8143104.1"/>
    <property type="molecule type" value="Genomic_DNA"/>
</dbReference>